<protein>
    <submittedName>
        <fullName evidence="1">Uncharacterized protein</fullName>
    </submittedName>
</protein>
<gene>
    <name evidence="1" type="ORF">MRATA1EN1_LOCUS10863</name>
</gene>
<dbReference type="Proteomes" id="UP001176941">
    <property type="component" value="Chromosome 20"/>
</dbReference>
<reference evidence="1" key="1">
    <citation type="submission" date="2023-04" db="EMBL/GenBank/DDBJ databases">
        <authorList>
            <consortium name="ELIXIR-Norway"/>
        </authorList>
    </citation>
    <scope>NUCLEOTIDE SEQUENCE [LARGE SCALE GENOMIC DNA]</scope>
</reference>
<accession>A0ABN8YMS2</accession>
<keyword evidence="2" id="KW-1185">Reference proteome</keyword>
<dbReference type="EMBL" id="OX459956">
    <property type="protein sequence ID" value="CAI9161901.1"/>
    <property type="molecule type" value="Genomic_DNA"/>
</dbReference>
<evidence type="ECO:0000313" key="1">
    <source>
        <dbReference type="EMBL" id="CAI9161901.1"/>
    </source>
</evidence>
<organism evidence="1 2">
    <name type="scientific">Rangifer tarandus platyrhynchus</name>
    <name type="common">Svalbard reindeer</name>
    <dbReference type="NCBI Taxonomy" id="3082113"/>
    <lineage>
        <taxon>Eukaryota</taxon>
        <taxon>Metazoa</taxon>
        <taxon>Chordata</taxon>
        <taxon>Craniata</taxon>
        <taxon>Vertebrata</taxon>
        <taxon>Euteleostomi</taxon>
        <taxon>Mammalia</taxon>
        <taxon>Eutheria</taxon>
        <taxon>Laurasiatheria</taxon>
        <taxon>Artiodactyla</taxon>
        <taxon>Ruminantia</taxon>
        <taxon>Pecora</taxon>
        <taxon>Cervidae</taxon>
        <taxon>Odocoileinae</taxon>
        <taxon>Rangifer</taxon>
    </lineage>
</organism>
<evidence type="ECO:0000313" key="2">
    <source>
        <dbReference type="Proteomes" id="UP001176941"/>
    </source>
</evidence>
<name>A0ABN8YMS2_RANTA</name>
<proteinExistence type="predicted"/>
<sequence length="147" mass="16702">MKARKRQQAFAKGSCSGLFRVFAGQEVNYFEHYNGGNPVSQLQSSDFTKGLFFFSFYLKVNVGWTPRWRTLGSPTLSSALHLRDYQLSPGRAGRYKLVGSQHLTSTGFSKLFCIFFSSETKLGLQLYSRFLQGKSLYTIGHVLFFPQ</sequence>